<accession>A0A1S6KUW2</accession>
<proteinExistence type="inferred from homology"/>
<dbReference type="OrthoDB" id="450at10239"/>
<dbReference type="Proteomes" id="UP000222417">
    <property type="component" value="Segment"/>
</dbReference>
<evidence type="ECO:0000313" key="3">
    <source>
        <dbReference type="EMBL" id="AQT25206.1"/>
    </source>
</evidence>
<dbReference type="GO" id="GO:0003688">
    <property type="term" value="F:DNA replication origin binding"/>
    <property type="evidence" value="ECO:0007669"/>
    <property type="project" value="InterPro"/>
</dbReference>
<evidence type="ECO:0000259" key="2">
    <source>
        <dbReference type="Pfam" id="PF02399"/>
    </source>
</evidence>
<dbReference type="SUPFAM" id="SSF52540">
    <property type="entry name" value="P-loop containing nucleoside triphosphate hydrolases"/>
    <property type="match status" value="1"/>
</dbReference>
<keyword evidence="4" id="KW-1185">Reference proteome</keyword>
<dbReference type="EMBL" id="KY363465">
    <property type="protein sequence ID" value="AQT25206.1"/>
    <property type="molecule type" value="Genomic_DNA"/>
</dbReference>
<comment type="similarity">
    <text evidence="1">Belongs to the herpesviridae OriBP family.</text>
</comment>
<reference evidence="3 4" key="1">
    <citation type="submission" date="2016-12" db="EMBL/GenBank/DDBJ databases">
        <title>Providencia rettgeri phage vB-PreS_PR1 - a deep-branching member of the T5-like siphoviruses.</title>
        <authorList>
            <person name="Oliveira H."/>
            <person name="Pinto G."/>
            <person name="Hendrix H."/>
            <person name="Noben J.-P."/>
            <person name="Gawor J."/>
            <person name="Lobocka M."/>
            <person name="Lavigne R."/>
            <person name="Azeredo J."/>
        </authorList>
    </citation>
    <scope>NUCLEOTIDE SEQUENCE [LARGE SCALE GENOMIC DNA]</scope>
</reference>
<dbReference type="InterPro" id="IPR027417">
    <property type="entry name" value="P-loop_NTPase"/>
</dbReference>
<protein>
    <submittedName>
        <fullName evidence="3">Replication origin binding protein</fullName>
    </submittedName>
</protein>
<dbReference type="GO" id="GO:0006260">
    <property type="term" value="P:DNA replication"/>
    <property type="evidence" value="ECO:0007669"/>
    <property type="project" value="InterPro"/>
</dbReference>
<feature type="domain" description="Replication origin-binding protein" evidence="2">
    <location>
        <begin position="393"/>
        <end position="533"/>
    </location>
</feature>
<dbReference type="Pfam" id="PF02399">
    <property type="entry name" value="Herpes_ori_bp"/>
    <property type="match status" value="1"/>
</dbReference>
<gene>
    <name evidence="3" type="ORF">PR1_108</name>
</gene>
<organism evidence="3 4">
    <name type="scientific">Providencia phage vB_PreS_PR1</name>
    <dbReference type="NCBI Taxonomy" id="1931407"/>
    <lineage>
        <taxon>Viruses</taxon>
        <taxon>Duplodnaviria</taxon>
        <taxon>Heunggongvirae</taxon>
        <taxon>Uroviricota</taxon>
        <taxon>Caudoviricetes</taxon>
        <taxon>Demerecviridae</taxon>
        <taxon>Priunavirus</taxon>
        <taxon>Priunavirus PR1</taxon>
    </lineage>
</organism>
<evidence type="ECO:0000313" key="4">
    <source>
        <dbReference type="Proteomes" id="UP000222417"/>
    </source>
</evidence>
<dbReference type="GO" id="GO:0005524">
    <property type="term" value="F:ATP binding"/>
    <property type="evidence" value="ECO:0007669"/>
    <property type="project" value="InterPro"/>
</dbReference>
<name>A0A1S6KUW2_9CAUD</name>
<sequence>MFTILEGHEGWTRDQATGNWVPSNEDFVFAKEFSEQFPMGKPHSLPTKFNVVNEYDPKTLPEMMDLLKLITANPQWMVIRAKPKAARRAIYRRKVNFETSNKSNIIAIDVDDFPLPDDISPFDIAAQGRYVLGILNSISEEMFPLDAGFIAHASSSAGIKSGIRLHMFFQTNIPVTQGQLKFTFSSINESSREKYNGVNVIDLAYYSAVQAHYFADPIFKAPFKDPFKQEKVARLRFVSGGTINMPDNVPDFESTKGEFKEEFYSLLDQIKGKRSTSDKVERIIGELEDAEDGVYLRIIPKLYHNALEEGIDLAWLEKEITPALSLYVAHKDNRRTIQEYFTNGRKQALKAFVNNSKREIPLNLKGVPIKQLETNSAEQDRFLKLDKLPPEGSMTFVKSSLGTGKTTAIIKWLDSGMIDGGFLAITNTRALVSSNAKKFTSGQYNKSIDMLDFKRGGLTRMSSTIHSIHKFKGLVDKVDFVFIDEADAVMNDLLFAPVVKNRRQCIETLRDLLLNAKHVILSDGDISAETVEAYGSLIDFDKPINFFNHHRRMLQGAQAYEFSDAESVWVAFQTSLEMGEKSIIVTDCGPAELGERGIALREATGCIVKEIHSNSTEDPDIRKILDYTNEELINQNVHGLLCSPSVTNGVDWNYFDNVFLLTLTPNQAPNMRFQALRRDRGAQTFYFYTDKSTSGFDAGSTQYNAEEGWLDASQQSYARRRETESRNYASTLRYYLLDQGATIDIFTESWGKMESAADVYKEERVNAILSSLPDYTPLRHNDAYDAKLLLMSYYHIDKLSEVTRELAESFVEQKPNERAEFFHKVVDLLWPAIKKCTSVSVTPLAEALKKHKREFFLLTGQSAQAKYTRKYLGMMGIGKDLDLENIKDWYRTYCKIEGIQLHPDFMTDKERSLYEEASMDLRFDDE</sequence>
<evidence type="ECO:0000256" key="1">
    <source>
        <dbReference type="ARBA" id="ARBA00007195"/>
    </source>
</evidence>
<dbReference type="InterPro" id="IPR003450">
    <property type="entry name" value="Replication_origin-bd"/>
</dbReference>